<dbReference type="SUPFAM" id="SSF109604">
    <property type="entry name" value="HD-domain/PDEase-like"/>
    <property type="match status" value="1"/>
</dbReference>
<dbReference type="SMART" id="SM00471">
    <property type="entry name" value="HDc"/>
    <property type="match status" value="1"/>
</dbReference>
<protein>
    <submittedName>
        <fullName evidence="2">Phosphohydrolase</fullName>
    </submittedName>
</protein>
<proteinExistence type="predicted"/>
<dbReference type="PANTHER" id="PTHR45228">
    <property type="entry name" value="CYCLIC DI-GMP PHOSPHODIESTERASE TM_0186-RELATED"/>
    <property type="match status" value="1"/>
</dbReference>
<dbReference type="InterPro" id="IPR052020">
    <property type="entry name" value="Cyclic_di-GMP/3'3'-cGAMP_PDE"/>
</dbReference>
<keyword evidence="2" id="KW-0378">Hydrolase</keyword>
<dbReference type="GO" id="GO:0008081">
    <property type="term" value="F:phosphoric diester hydrolase activity"/>
    <property type="evidence" value="ECO:0007669"/>
    <property type="project" value="UniProtKB-ARBA"/>
</dbReference>
<dbReference type="EMBL" id="QFWT01000003">
    <property type="protein sequence ID" value="PWI33834.1"/>
    <property type="molecule type" value="Genomic_DNA"/>
</dbReference>
<accession>A0A2U3BAT1</accession>
<evidence type="ECO:0000313" key="2">
    <source>
        <dbReference type="EMBL" id="PWI33834.1"/>
    </source>
</evidence>
<dbReference type="Gene3D" id="1.10.3210.10">
    <property type="entry name" value="Hypothetical protein af1432"/>
    <property type="match status" value="1"/>
</dbReference>
<sequence>MTKYQKTEFNNAAHSLTERLKELHNSILERMPGVCRVACALYDPDTDLLKTFINSTHTGHAIAGYQYPLSKSYELSQLKEQRTSRIIDNIQQEIPTGTAHSNWLLEQGYSSSFTIPMLAGSQFIGFIFIDSDEKNYFRDHIQRDLILFAKMITLTISTEISAVHSLLATAKAAKEYAHLRDFETGMHLNRMAQFSRLIARTIADQYQFSDETIEHIYLFTPLHDIGKIGIPDRILLKKGRLDAEEYNLMKEHVNKGVHIISQVLEDYQLSHLSDSKVMLNIVAYHHEFLDGSGYPHGLTGDKIPIEAKITTVADIFDALTSKRPYKNPWSIDDAFAELTAMARAGKLDRDCVEALITNREEVTYIVTELRDKDES</sequence>
<comment type="caution">
    <text evidence="2">The sequence shown here is derived from an EMBL/GenBank/DDBJ whole genome shotgun (WGS) entry which is preliminary data.</text>
</comment>
<dbReference type="InterPro" id="IPR029016">
    <property type="entry name" value="GAF-like_dom_sf"/>
</dbReference>
<dbReference type="AlphaFoldDB" id="A0A2U3BAT1"/>
<keyword evidence="3" id="KW-1185">Reference proteome</keyword>
<dbReference type="InterPro" id="IPR037522">
    <property type="entry name" value="HD_GYP_dom"/>
</dbReference>
<organism evidence="2 3">
    <name type="scientific">Vibrio albus</name>
    <dbReference type="NCBI Taxonomy" id="2200953"/>
    <lineage>
        <taxon>Bacteria</taxon>
        <taxon>Pseudomonadati</taxon>
        <taxon>Pseudomonadota</taxon>
        <taxon>Gammaproteobacteria</taxon>
        <taxon>Vibrionales</taxon>
        <taxon>Vibrionaceae</taxon>
        <taxon>Vibrio</taxon>
    </lineage>
</organism>
<dbReference type="InterPro" id="IPR003607">
    <property type="entry name" value="HD/PDEase_dom"/>
</dbReference>
<dbReference type="CDD" id="cd00077">
    <property type="entry name" value="HDc"/>
    <property type="match status" value="1"/>
</dbReference>
<dbReference type="Pfam" id="PF13487">
    <property type="entry name" value="HD_5"/>
    <property type="match status" value="1"/>
</dbReference>
<feature type="domain" description="HD-GYP" evidence="1">
    <location>
        <begin position="162"/>
        <end position="371"/>
    </location>
</feature>
<dbReference type="PANTHER" id="PTHR45228:SF1">
    <property type="entry name" value="CYCLIC DI-GMP PHOSPHODIESTERASE TM_0186"/>
    <property type="match status" value="1"/>
</dbReference>
<evidence type="ECO:0000313" key="3">
    <source>
        <dbReference type="Proteomes" id="UP000245362"/>
    </source>
</evidence>
<dbReference type="RefSeq" id="WP_109319086.1">
    <property type="nucleotide sequence ID" value="NZ_QFWT01000003.1"/>
</dbReference>
<reference evidence="2 3" key="1">
    <citation type="submission" date="2018-05" db="EMBL/GenBank/DDBJ databases">
        <title>Vibrio limimaris sp. nov., isolated from marine sediment.</title>
        <authorList>
            <person name="Li C.-M."/>
        </authorList>
    </citation>
    <scope>NUCLEOTIDE SEQUENCE [LARGE SCALE GENOMIC DNA]</scope>
    <source>
        <strain evidence="2 3">E4404</strain>
    </source>
</reference>
<evidence type="ECO:0000259" key="1">
    <source>
        <dbReference type="PROSITE" id="PS51832"/>
    </source>
</evidence>
<dbReference type="Gene3D" id="3.30.450.40">
    <property type="match status" value="1"/>
</dbReference>
<name>A0A2U3BAT1_9VIBR</name>
<dbReference type="SUPFAM" id="SSF55781">
    <property type="entry name" value="GAF domain-like"/>
    <property type="match status" value="1"/>
</dbReference>
<dbReference type="PROSITE" id="PS51832">
    <property type="entry name" value="HD_GYP"/>
    <property type="match status" value="1"/>
</dbReference>
<dbReference type="Proteomes" id="UP000245362">
    <property type="component" value="Unassembled WGS sequence"/>
</dbReference>
<gene>
    <name evidence="2" type="ORF">DI392_06430</name>
</gene>
<dbReference type="OrthoDB" id="6210373at2"/>